<dbReference type="Gene3D" id="3.90.550.10">
    <property type="entry name" value="Spore Coat Polysaccharide Biosynthesis Protein SpsA, Chain A"/>
    <property type="match status" value="1"/>
</dbReference>
<dbReference type="GO" id="GO:0016758">
    <property type="term" value="F:hexosyltransferase activity"/>
    <property type="evidence" value="ECO:0007669"/>
    <property type="project" value="UniProtKB-ARBA"/>
</dbReference>
<dbReference type="AlphaFoldDB" id="A0A4P6X345"/>
<dbReference type="PANTHER" id="PTHR22916:SF3">
    <property type="entry name" value="UDP-GLCNAC:BETAGAL BETA-1,3-N-ACETYLGLUCOSAMINYLTRANSFERASE-LIKE PROTEIN 1"/>
    <property type="match status" value="1"/>
</dbReference>
<sequence length="319" mass="35517">MSQSPVPTFSDPASPWVLVLLPVYNGQRFLTQQVESILNQSGVSTHLLCRDDGSGDGSPGLLHELRLRWPERITVVEDDLGNLGASGNFSCLMRQALDLEPNGLGRANYIALSDQDDVWHHDKLLIGLGAIQSLEHARPGAPALVHSDLRVIEEDGREIAPSMARYQGLRPDLSSLSAQLLSNTLTGCTSLMNRALLEKALPVPPEAIMHDWWLSLVASALGSRIYLDQSLIDYRQHATNAIGAKARDKPVAFKTIMHRLFDDRHGEIFRLNARQARGFLVRFGGELTARQRLTTWLASQLSLPFPPLQRLIYRVLRRL</sequence>
<dbReference type="InterPro" id="IPR029044">
    <property type="entry name" value="Nucleotide-diphossugar_trans"/>
</dbReference>
<keyword evidence="3" id="KW-1185">Reference proteome</keyword>
<dbReference type="Proteomes" id="UP000293912">
    <property type="component" value="Chromosome"/>
</dbReference>
<dbReference type="SUPFAM" id="SSF53448">
    <property type="entry name" value="Nucleotide-diphospho-sugar transferases"/>
    <property type="match status" value="1"/>
</dbReference>
<reference evidence="2 3" key="1">
    <citation type="submission" date="2019-03" db="EMBL/GenBank/DDBJ databases">
        <authorList>
            <person name="Sebastian G."/>
            <person name="Baumann P."/>
            <person name="Ruckert C."/>
            <person name="Kalinowski J."/>
            <person name="Nebel B."/>
            <person name="Takors R."/>
            <person name="Blombach B."/>
        </authorList>
    </citation>
    <scope>NUCLEOTIDE SEQUENCE [LARGE SCALE GENOMIC DNA]</scope>
    <source>
        <strain evidence="2 3">DSM 1084</strain>
    </source>
</reference>
<evidence type="ECO:0000313" key="2">
    <source>
        <dbReference type="EMBL" id="QBM29559.1"/>
    </source>
</evidence>
<feature type="domain" description="Glycosyltransferase 2-like" evidence="1">
    <location>
        <begin position="19"/>
        <end position="136"/>
    </location>
</feature>
<evidence type="ECO:0000313" key="3">
    <source>
        <dbReference type="Proteomes" id="UP000293912"/>
    </source>
</evidence>
<dbReference type="PANTHER" id="PTHR22916">
    <property type="entry name" value="GLYCOSYLTRANSFERASE"/>
    <property type="match status" value="1"/>
</dbReference>
<dbReference type="EMBL" id="CP037867">
    <property type="protein sequence ID" value="QBM29559.1"/>
    <property type="molecule type" value="Genomic_DNA"/>
</dbReference>
<dbReference type="InterPro" id="IPR001173">
    <property type="entry name" value="Glyco_trans_2-like"/>
</dbReference>
<accession>A0A4P6X345</accession>
<gene>
    <name evidence="2" type="primary">epsE4</name>
    <name evidence="2" type="ORF">HPF_17825</name>
</gene>
<proteinExistence type="predicted"/>
<keyword evidence="2" id="KW-0328">Glycosyltransferase</keyword>
<dbReference type="CDD" id="cd04196">
    <property type="entry name" value="GT_2_like_d"/>
    <property type="match status" value="1"/>
</dbReference>
<evidence type="ECO:0000259" key="1">
    <source>
        <dbReference type="Pfam" id="PF00535"/>
    </source>
</evidence>
<dbReference type="RefSeq" id="WP_133157401.1">
    <property type="nucleotide sequence ID" value="NZ_CP037867.1"/>
</dbReference>
<dbReference type="EC" id="2.4.-.-" evidence="2"/>
<protein>
    <submittedName>
        <fullName evidence="2">Glycosyltransferase EpsE</fullName>
        <ecNumber evidence="2">2.4.-.-</ecNumber>
    </submittedName>
</protein>
<organism evidence="2 3">
    <name type="scientific">Hydrogenophaga pseudoflava</name>
    <name type="common">Pseudomonas carboxydoflava</name>
    <dbReference type="NCBI Taxonomy" id="47421"/>
    <lineage>
        <taxon>Bacteria</taxon>
        <taxon>Pseudomonadati</taxon>
        <taxon>Pseudomonadota</taxon>
        <taxon>Betaproteobacteria</taxon>
        <taxon>Burkholderiales</taxon>
        <taxon>Comamonadaceae</taxon>
        <taxon>Hydrogenophaga</taxon>
    </lineage>
</organism>
<keyword evidence="2" id="KW-0808">Transferase</keyword>
<dbReference type="Pfam" id="PF00535">
    <property type="entry name" value="Glycos_transf_2"/>
    <property type="match status" value="1"/>
</dbReference>
<dbReference type="KEGG" id="hpse:HPF_17825"/>
<name>A0A4P6X345_HYDPS</name>